<protein>
    <submittedName>
        <fullName evidence="4">Regulatory protein, luxR family</fullName>
    </submittedName>
</protein>
<keyword evidence="2" id="KW-0067">ATP-binding</keyword>
<feature type="domain" description="HTH luxR-type" evidence="3">
    <location>
        <begin position="847"/>
        <end position="912"/>
    </location>
</feature>
<dbReference type="PROSITE" id="PS50043">
    <property type="entry name" value="HTH_LUXR_2"/>
    <property type="match status" value="1"/>
</dbReference>
<dbReference type="InterPro" id="IPR036388">
    <property type="entry name" value="WH-like_DNA-bd_sf"/>
</dbReference>
<gene>
    <name evidence="4" type="ORF">SAMN05661093_04252</name>
</gene>
<dbReference type="Pfam" id="PF00196">
    <property type="entry name" value="GerE"/>
    <property type="match status" value="1"/>
</dbReference>
<dbReference type="InterPro" id="IPR041664">
    <property type="entry name" value="AAA_16"/>
</dbReference>
<dbReference type="InterPro" id="IPR011990">
    <property type="entry name" value="TPR-like_helical_dom_sf"/>
</dbReference>
<dbReference type="SUPFAM" id="SSF48452">
    <property type="entry name" value="TPR-like"/>
    <property type="match status" value="1"/>
</dbReference>
<dbReference type="InterPro" id="IPR000792">
    <property type="entry name" value="Tscrpt_reg_LuxR_C"/>
</dbReference>
<dbReference type="GO" id="GO:0006355">
    <property type="term" value="P:regulation of DNA-templated transcription"/>
    <property type="evidence" value="ECO:0007669"/>
    <property type="project" value="InterPro"/>
</dbReference>
<dbReference type="GO" id="GO:0003677">
    <property type="term" value="F:DNA binding"/>
    <property type="evidence" value="ECO:0007669"/>
    <property type="project" value="InterPro"/>
</dbReference>
<dbReference type="SUPFAM" id="SSF46894">
    <property type="entry name" value="C-terminal effector domain of the bipartite response regulators"/>
    <property type="match status" value="1"/>
</dbReference>
<dbReference type="SMART" id="SM00421">
    <property type="entry name" value="HTH_LUXR"/>
    <property type="match status" value="1"/>
</dbReference>
<evidence type="ECO:0000256" key="1">
    <source>
        <dbReference type="ARBA" id="ARBA00022741"/>
    </source>
</evidence>
<dbReference type="PRINTS" id="PR00038">
    <property type="entry name" value="HTHLUXR"/>
</dbReference>
<dbReference type="PROSITE" id="PS00622">
    <property type="entry name" value="HTH_LUXR_1"/>
    <property type="match status" value="1"/>
</dbReference>
<dbReference type="Proteomes" id="UP000192674">
    <property type="component" value="Unassembled WGS sequence"/>
</dbReference>
<dbReference type="AlphaFoldDB" id="A0A1Y5XN52"/>
<dbReference type="SUPFAM" id="SSF52540">
    <property type="entry name" value="P-loop containing nucleoside triphosphate hydrolases"/>
    <property type="match status" value="1"/>
</dbReference>
<dbReference type="SMART" id="SM00382">
    <property type="entry name" value="AAA"/>
    <property type="match status" value="1"/>
</dbReference>
<dbReference type="InterPro" id="IPR027417">
    <property type="entry name" value="P-loop_NTPase"/>
</dbReference>
<dbReference type="OrthoDB" id="3649961at2"/>
<dbReference type="InterPro" id="IPR016032">
    <property type="entry name" value="Sig_transdc_resp-reg_C-effctor"/>
</dbReference>
<evidence type="ECO:0000256" key="2">
    <source>
        <dbReference type="ARBA" id="ARBA00022840"/>
    </source>
</evidence>
<dbReference type="Gene3D" id="1.10.10.10">
    <property type="entry name" value="Winged helix-like DNA-binding domain superfamily/Winged helix DNA-binding domain"/>
    <property type="match status" value="1"/>
</dbReference>
<dbReference type="RefSeq" id="WP_143446482.1">
    <property type="nucleotide sequence ID" value="NZ_FWXV01000003.1"/>
</dbReference>
<organism evidence="4 5">
    <name type="scientific">Kibdelosporangium aridum</name>
    <dbReference type="NCBI Taxonomy" id="2030"/>
    <lineage>
        <taxon>Bacteria</taxon>
        <taxon>Bacillati</taxon>
        <taxon>Actinomycetota</taxon>
        <taxon>Actinomycetes</taxon>
        <taxon>Pseudonocardiales</taxon>
        <taxon>Pseudonocardiaceae</taxon>
        <taxon>Kibdelosporangium</taxon>
    </lineage>
</organism>
<dbReference type="GO" id="GO:0005524">
    <property type="term" value="F:ATP binding"/>
    <property type="evidence" value="ECO:0007669"/>
    <property type="project" value="UniProtKB-KW"/>
</dbReference>
<name>A0A1Y5XN52_KIBAR</name>
<dbReference type="Pfam" id="PF13191">
    <property type="entry name" value="AAA_16"/>
    <property type="match status" value="1"/>
</dbReference>
<evidence type="ECO:0000259" key="3">
    <source>
        <dbReference type="PROSITE" id="PS50043"/>
    </source>
</evidence>
<dbReference type="CDD" id="cd06170">
    <property type="entry name" value="LuxR_C_like"/>
    <property type="match status" value="1"/>
</dbReference>
<dbReference type="GO" id="GO:0004016">
    <property type="term" value="F:adenylate cyclase activity"/>
    <property type="evidence" value="ECO:0007669"/>
    <property type="project" value="TreeGrafter"/>
</dbReference>
<dbReference type="PANTHER" id="PTHR16305:SF28">
    <property type="entry name" value="GUANYLATE CYCLASE DOMAIN-CONTAINING PROTEIN"/>
    <property type="match status" value="1"/>
</dbReference>
<dbReference type="Gene3D" id="3.40.50.300">
    <property type="entry name" value="P-loop containing nucleotide triphosphate hydrolases"/>
    <property type="match status" value="1"/>
</dbReference>
<dbReference type="GO" id="GO:0005737">
    <property type="term" value="C:cytoplasm"/>
    <property type="evidence" value="ECO:0007669"/>
    <property type="project" value="TreeGrafter"/>
</dbReference>
<reference evidence="4 5" key="1">
    <citation type="submission" date="2017-04" db="EMBL/GenBank/DDBJ databases">
        <authorList>
            <person name="Afonso C.L."/>
            <person name="Miller P.J."/>
            <person name="Scott M.A."/>
            <person name="Spackman E."/>
            <person name="Goraichik I."/>
            <person name="Dimitrov K.M."/>
            <person name="Suarez D.L."/>
            <person name="Swayne D.E."/>
        </authorList>
    </citation>
    <scope>NUCLEOTIDE SEQUENCE [LARGE SCALE GENOMIC DNA]</scope>
    <source>
        <strain evidence="4 5">DSM 43828</strain>
    </source>
</reference>
<keyword evidence="1" id="KW-0547">Nucleotide-binding</keyword>
<accession>A0A1Y5XN52</accession>
<dbReference type="EMBL" id="FWXV01000003">
    <property type="protein sequence ID" value="SMD07896.1"/>
    <property type="molecule type" value="Genomic_DNA"/>
</dbReference>
<evidence type="ECO:0000313" key="5">
    <source>
        <dbReference type="Proteomes" id="UP000192674"/>
    </source>
</evidence>
<sequence length="915" mass="99442">MAQGMEPRLTGRDRETATLAGILADAERGTGRLVLICGEPGIGKTRLAEHAARAARDLGFAVLNGQADPLQTGLAYAPVVSALRTHLDSLPARTSTEMLRGLPDLGRLITDPRLPHPAPGGDPALNRTRMFEAALRFVQLNAPLLLIVDDLHWADDGTIELVHYLGRGAGHGQFVVLGTCRTPQSGQRLTDLATLVRRNGTELVLQPLNVSDLASLLQDLLGQPPHHDLLAEMSARTKGVPLFVRALAQMLPGHGPLPAIVRDLVLGRLHALDEPERAILDVIAVAGTSATAEVLGLPPGDPALHNLLRQGHIEEHVTGRQLTYRVAHPLYAEVAYAELTESERRKLHAKLAAAIDTGTPETILAAAPHYRGAGELVDTQRAIDIFAAAGKRALYALAADEAVEYLGRALALARDARPQLVPELLDSLGLAYQGAVRLDDAAAVWRERLQIARAASEETRQIQLLVQLAMLESERGDGDAAQRHVDAISQLRGDRDIEYAAMRIAIVARHMPLETTRATYQQLSDLFGDRPDGPSQAIFHATQAYSAVLDHEFAAAHRHFVQAERVGGASAAQIPALAFTPRRIHTGVSLLLGDIAGAVRLADLARAANAVFVMPSAVYSMRLLQRTAQYFQGDLPATITALEEDIDGSTQTGLYRLTARMYAFRACLLAELGRLDEARQSMRLARARPAVRDNALDFTWATAEATIACYSGQPERAPAFTADAFRFTDPIICYLRLLSASQAAIAAKDAASATAVQQVLRSTKDDAPMIDVLSDRHDGLLQGDAELLRGAARRFESMGAPLLAAQTLLEAAELEPDRDTVLRCLKKLQHVKPWFDRARRLARAQRIERGDGVLTRREAEIVRLVGAGLSNADIAARLFLSARTVETHLRNSYRKLDITSRLRLAQWALQHDDEL</sequence>
<dbReference type="Gene3D" id="1.25.40.10">
    <property type="entry name" value="Tetratricopeptide repeat domain"/>
    <property type="match status" value="1"/>
</dbReference>
<dbReference type="InterPro" id="IPR003593">
    <property type="entry name" value="AAA+_ATPase"/>
</dbReference>
<keyword evidence="5" id="KW-1185">Reference proteome</keyword>
<evidence type="ECO:0000313" key="4">
    <source>
        <dbReference type="EMBL" id="SMD07896.1"/>
    </source>
</evidence>
<proteinExistence type="predicted"/>
<dbReference type="PANTHER" id="PTHR16305">
    <property type="entry name" value="TESTICULAR SOLUBLE ADENYLYL CYCLASE"/>
    <property type="match status" value="1"/>
</dbReference>